<dbReference type="OMA" id="NAWLEMK"/>
<keyword evidence="2" id="KW-1185">Reference proteome</keyword>
<gene>
    <name evidence="1" type="ORF">CONPUDRAFT_113421</name>
</gene>
<dbReference type="SUPFAM" id="SSF81301">
    <property type="entry name" value="Nucleotidyltransferase"/>
    <property type="match status" value="1"/>
</dbReference>
<dbReference type="KEGG" id="cput:CONPUDRAFT_113421"/>
<dbReference type="RefSeq" id="XP_007775423.1">
    <property type="nucleotide sequence ID" value="XM_007777233.1"/>
</dbReference>
<evidence type="ECO:0000313" key="1">
    <source>
        <dbReference type="EMBL" id="EIW74405.1"/>
    </source>
</evidence>
<reference evidence="2" key="1">
    <citation type="journal article" date="2012" name="Science">
        <title>The Paleozoic origin of enzymatic lignin decomposition reconstructed from 31 fungal genomes.</title>
        <authorList>
            <person name="Floudas D."/>
            <person name="Binder M."/>
            <person name="Riley R."/>
            <person name="Barry K."/>
            <person name="Blanchette R.A."/>
            <person name="Henrissat B."/>
            <person name="Martinez A.T."/>
            <person name="Otillar R."/>
            <person name="Spatafora J.W."/>
            <person name="Yadav J.S."/>
            <person name="Aerts A."/>
            <person name="Benoit I."/>
            <person name="Boyd A."/>
            <person name="Carlson A."/>
            <person name="Copeland A."/>
            <person name="Coutinho P.M."/>
            <person name="de Vries R.P."/>
            <person name="Ferreira P."/>
            <person name="Findley K."/>
            <person name="Foster B."/>
            <person name="Gaskell J."/>
            <person name="Glotzer D."/>
            <person name="Gorecki P."/>
            <person name="Heitman J."/>
            <person name="Hesse C."/>
            <person name="Hori C."/>
            <person name="Igarashi K."/>
            <person name="Jurgens J.A."/>
            <person name="Kallen N."/>
            <person name="Kersten P."/>
            <person name="Kohler A."/>
            <person name="Kuees U."/>
            <person name="Kumar T.K.A."/>
            <person name="Kuo A."/>
            <person name="LaButti K."/>
            <person name="Larrondo L.F."/>
            <person name="Lindquist E."/>
            <person name="Ling A."/>
            <person name="Lombard V."/>
            <person name="Lucas S."/>
            <person name="Lundell T."/>
            <person name="Martin R."/>
            <person name="McLaughlin D.J."/>
            <person name="Morgenstern I."/>
            <person name="Morin E."/>
            <person name="Murat C."/>
            <person name="Nagy L.G."/>
            <person name="Nolan M."/>
            <person name="Ohm R.A."/>
            <person name="Patyshakuliyeva A."/>
            <person name="Rokas A."/>
            <person name="Ruiz-Duenas F.J."/>
            <person name="Sabat G."/>
            <person name="Salamov A."/>
            <person name="Samejima M."/>
            <person name="Schmutz J."/>
            <person name="Slot J.C."/>
            <person name="St John F."/>
            <person name="Stenlid J."/>
            <person name="Sun H."/>
            <person name="Sun S."/>
            <person name="Syed K."/>
            <person name="Tsang A."/>
            <person name="Wiebenga A."/>
            <person name="Young D."/>
            <person name="Pisabarro A."/>
            <person name="Eastwood D.C."/>
            <person name="Martin F."/>
            <person name="Cullen D."/>
            <person name="Grigoriev I.V."/>
            <person name="Hibbett D.S."/>
        </authorList>
    </citation>
    <scope>NUCLEOTIDE SEQUENCE [LARGE SCALE GENOMIC DNA]</scope>
    <source>
        <strain evidence="2">RWD-64-598 SS2</strain>
    </source>
</reference>
<protein>
    <recommendedName>
        <fullName evidence="3">Nucleotidyltransferase</fullName>
    </recommendedName>
</protein>
<dbReference type="OrthoDB" id="3133286at2759"/>
<name>R7SEU8_CONPW</name>
<dbReference type="AlphaFoldDB" id="R7SEU8"/>
<organism evidence="1 2">
    <name type="scientific">Coniophora puteana (strain RWD-64-598)</name>
    <name type="common">Brown rot fungus</name>
    <dbReference type="NCBI Taxonomy" id="741705"/>
    <lineage>
        <taxon>Eukaryota</taxon>
        <taxon>Fungi</taxon>
        <taxon>Dikarya</taxon>
        <taxon>Basidiomycota</taxon>
        <taxon>Agaricomycotina</taxon>
        <taxon>Agaricomycetes</taxon>
        <taxon>Agaricomycetidae</taxon>
        <taxon>Boletales</taxon>
        <taxon>Coniophorineae</taxon>
        <taxon>Coniophoraceae</taxon>
        <taxon>Coniophora</taxon>
    </lineage>
</organism>
<evidence type="ECO:0008006" key="3">
    <source>
        <dbReference type="Google" id="ProtNLM"/>
    </source>
</evidence>
<accession>R7SEU8</accession>
<dbReference type="InterPro" id="IPR043519">
    <property type="entry name" value="NT_sf"/>
</dbReference>
<dbReference type="EMBL" id="JH711592">
    <property type="protein sequence ID" value="EIW74405.1"/>
    <property type="molecule type" value="Genomic_DNA"/>
</dbReference>
<dbReference type="eggNOG" id="ENOG502SQ2J">
    <property type="taxonomic scope" value="Eukaryota"/>
</dbReference>
<proteinExistence type="predicted"/>
<evidence type="ECO:0000313" key="2">
    <source>
        <dbReference type="Proteomes" id="UP000053558"/>
    </source>
</evidence>
<sequence>MMDNRPAGPTGPATIQEIRRVARISVKLLEENDLRCCVFGSAACSMYGTRNRIPRDIDIVVFTARDPEEIKRILVDSDKRKFFLVPSKKRDETYKVLWFRLSGRNPHPSDPAKTVGRRCKVDILIPGTLDLPSIPRTRVCYTRVPDVPVVPLIVLIGLKLRGWVDHRDAELEYYRVKQVDDVADLEALLVIAVGAGIRMKDADWLPRQFRRDARERAREFVRFRPATKAKFEALGFDMQGVFTEHFPFLFTGVAIVDPD</sequence>
<dbReference type="GeneID" id="19199006"/>
<dbReference type="Proteomes" id="UP000053558">
    <property type="component" value="Unassembled WGS sequence"/>
</dbReference>
<dbReference type="Gene3D" id="3.30.460.40">
    <property type="match status" value="1"/>
</dbReference>